<comment type="subcellular location">
    <subcellularLocation>
        <location evidence="2">Mitochondrion outer membrane</location>
        <topology evidence="2">Multi-pass membrane protein</topology>
    </subcellularLocation>
</comment>
<keyword evidence="7 14" id="KW-0863">Zinc-finger</keyword>
<dbReference type="GO" id="GO:0061630">
    <property type="term" value="F:ubiquitin protein ligase activity"/>
    <property type="evidence" value="ECO:0007669"/>
    <property type="project" value="UniProtKB-EC"/>
</dbReference>
<evidence type="ECO:0000256" key="13">
    <source>
        <dbReference type="ARBA" id="ARBA00023136"/>
    </source>
</evidence>
<dbReference type="InterPro" id="IPR013083">
    <property type="entry name" value="Znf_RING/FYVE/PHD"/>
</dbReference>
<reference evidence="17" key="1">
    <citation type="submission" date="2017-10" db="EMBL/GenBank/DDBJ databases">
        <title>A new Pekin duck reference genome.</title>
        <authorList>
            <person name="Hou Z.-C."/>
            <person name="Zhou Z.-K."/>
            <person name="Zhu F."/>
            <person name="Hou S.-S."/>
        </authorList>
    </citation>
    <scope>NUCLEOTIDE SEQUENCE [LARGE SCALE GENOMIC DNA]</scope>
</reference>
<evidence type="ECO:0000256" key="6">
    <source>
        <dbReference type="ARBA" id="ARBA00022723"/>
    </source>
</evidence>
<dbReference type="STRING" id="8840.ENSAPLP00000023658"/>
<evidence type="ECO:0000256" key="2">
    <source>
        <dbReference type="ARBA" id="ARBA00004374"/>
    </source>
</evidence>
<dbReference type="GO" id="GO:0008270">
    <property type="term" value="F:zinc ion binding"/>
    <property type="evidence" value="ECO:0007669"/>
    <property type="project" value="UniProtKB-KW"/>
</dbReference>
<dbReference type="Proteomes" id="UP000016666">
    <property type="component" value="Unassembled WGS sequence"/>
</dbReference>
<evidence type="ECO:0000256" key="3">
    <source>
        <dbReference type="ARBA" id="ARBA00012483"/>
    </source>
</evidence>
<keyword evidence="5" id="KW-0812">Transmembrane</keyword>
<dbReference type="GO" id="GO:0016567">
    <property type="term" value="P:protein ubiquitination"/>
    <property type="evidence" value="ECO:0007669"/>
    <property type="project" value="InterPro"/>
</dbReference>
<dbReference type="GeneTree" id="ENSGT00390000012141"/>
<dbReference type="PANTHER" id="PTHR12183:SF6">
    <property type="entry name" value="RING-TYPE E3 UBIQUITIN TRANSFERASE"/>
    <property type="match status" value="1"/>
</dbReference>
<evidence type="ECO:0000256" key="12">
    <source>
        <dbReference type="ARBA" id="ARBA00023128"/>
    </source>
</evidence>
<evidence type="ECO:0000256" key="14">
    <source>
        <dbReference type="PROSITE-ProRule" id="PRU00175"/>
    </source>
</evidence>
<evidence type="ECO:0000256" key="7">
    <source>
        <dbReference type="ARBA" id="ARBA00022771"/>
    </source>
</evidence>
<dbReference type="SUPFAM" id="SSF57850">
    <property type="entry name" value="RING/U-box"/>
    <property type="match status" value="1"/>
</dbReference>
<evidence type="ECO:0000256" key="10">
    <source>
        <dbReference type="ARBA" id="ARBA00022833"/>
    </source>
</evidence>
<proteinExistence type="predicted"/>
<evidence type="ECO:0000256" key="9">
    <source>
        <dbReference type="ARBA" id="ARBA00022787"/>
    </source>
</evidence>
<keyword evidence="10" id="KW-0862">Zinc</keyword>
<dbReference type="AlphaFoldDB" id="A0A493TDA9"/>
<dbReference type="PROSITE" id="PS50089">
    <property type="entry name" value="ZF_RING_2"/>
    <property type="match status" value="1"/>
</dbReference>
<evidence type="ECO:0000256" key="4">
    <source>
        <dbReference type="ARBA" id="ARBA00022679"/>
    </source>
</evidence>
<name>A0A493TDA9_ANAPP</name>
<evidence type="ECO:0000256" key="11">
    <source>
        <dbReference type="ARBA" id="ARBA00022989"/>
    </source>
</evidence>
<evidence type="ECO:0000256" key="5">
    <source>
        <dbReference type="ARBA" id="ARBA00022692"/>
    </source>
</evidence>
<protein>
    <recommendedName>
        <fullName evidence="3">RING-type E3 ubiquitin transferase</fullName>
        <ecNumber evidence="3">2.3.2.27</ecNumber>
    </recommendedName>
</protein>
<keyword evidence="4" id="KW-0808">Transferase</keyword>
<dbReference type="GO" id="GO:0005741">
    <property type="term" value="C:mitochondrial outer membrane"/>
    <property type="evidence" value="ECO:0007669"/>
    <property type="project" value="UniProtKB-SubCell"/>
</dbReference>
<evidence type="ECO:0000259" key="15">
    <source>
        <dbReference type="PROSITE" id="PS50089"/>
    </source>
</evidence>
<dbReference type="Pfam" id="PF13920">
    <property type="entry name" value="zf-C3HC4_3"/>
    <property type="match status" value="1"/>
</dbReference>
<feature type="domain" description="RING-type" evidence="15">
    <location>
        <begin position="360"/>
        <end position="397"/>
    </location>
</feature>
<dbReference type="Ensembl" id="ENSAPLT00000035203.1">
    <property type="protein sequence ID" value="ENSAPLP00000023658.1"/>
    <property type="gene ID" value="ENSAPLG00000025360.1"/>
</dbReference>
<evidence type="ECO:0000256" key="8">
    <source>
        <dbReference type="ARBA" id="ARBA00022786"/>
    </source>
</evidence>
<reference evidence="16" key="2">
    <citation type="submission" date="2025-08" db="UniProtKB">
        <authorList>
            <consortium name="Ensembl"/>
        </authorList>
    </citation>
    <scope>IDENTIFICATION</scope>
</reference>
<evidence type="ECO:0000256" key="1">
    <source>
        <dbReference type="ARBA" id="ARBA00000900"/>
    </source>
</evidence>
<comment type="catalytic activity">
    <reaction evidence="1">
        <text>S-ubiquitinyl-[E2 ubiquitin-conjugating enzyme]-L-cysteine + [acceptor protein]-L-lysine = [E2 ubiquitin-conjugating enzyme]-L-cysteine + N(6)-ubiquitinyl-[acceptor protein]-L-lysine.</text>
        <dbReference type="EC" id="2.3.2.27"/>
    </reaction>
</comment>
<keyword evidence="6" id="KW-0479">Metal-binding</keyword>
<keyword evidence="13" id="KW-0472">Membrane</keyword>
<dbReference type="InterPro" id="IPR051652">
    <property type="entry name" value="MDM2_MDM4_MUL1"/>
</dbReference>
<keyword evidence="8" id="KW-0833">Ubl conjugation pathway</keyword>
<dbReference type="InterPro" id="IPR001841">
    <property type="entry name" value="Znf_RING"/>
</dbReference>
<evidence type="ECO:0000313" key="17">
    <source>
        <dbReference type="Proteomes" id="UP000016666"/>
    </source>
</evidence>
<keyword evidence="11" id="KW-1133">Transmembrane helix</keyword>
<keyword evidence="12" id="KW-0496">Mitochondrion</keyword>
<keyword evidence="9" id="KW-1000">Mitochondrion outer membrane</keyword>
<evidence type="ECO:0000313" key="16">
    <source>
        <dbReference type="Ensembl" id="ENSAPLP00000023658.1"/>
    </source>
</evidence>
<dbReference type="InterPro" id="IPR022170">
    <property type="entry name" value="MUL1-like"/>
</dbReference>
<sequence>MEPVTPVELLCLGSSLALSGLCYYLYRRKAAVAARVQVPAACVCAPPPHPSPSPIGAYRGQPGDPPPPCPSRRPPSCRWVRSYRRWCPQPRGAACPMWLWKVRGWWGGGIGGGSGHAGGAPHVASTPTPVPSSPGVVLPAKAALSSQYHGGMQGVIQKLLLKEHRLVWNSLARSWTESERVLSEQVYTVPFLLASPDAEVATQVSVESPLRAVRLPLETVYERFQQPAHGFRDLLGHYLSGEKPKGILETEEMLRVGAALTGIGELALHPDGSLHLQPPAREGEYFLCLGDWQAVLAELEAASGFWKGAAALCAALGLAVLLHAACRALRHARLKREPEEDKEPEGEEEPEAEGGLEDSCVVCLSRPRECVLLGCGHICCCFRCFQALPTRLCPICRGPIDRVVPLYQA</sequence>
<dbReference type="PANTHER" id="PTHR12183">
    <property type="entry name" value="MITOCHONDRIAL UBIQUITIN LIGASE ACTIVATOR OF NFKB 1"/>
    <property type="match status" value="1"/>
</dbReference>
<accession>A0A493TDA9</accession>
<keyword evidence="17" id="KW-1185">Reference proteome</keyword>
<dbReference type="EC" id="2.3.2.27" evidence="3"/>
<dbReference type="Gene3D" id="3.30.40.10">
    <property type="entry name" value="Zinc/RING finger domain, C3HC4 (zinc finger)"/>
    <property type="match status" value="1"/>
</dbReference>
<reference evidence="16" key="3">
    <citation type="submission" date="2025-09" db="UniProtKB">
        <authorList>
            <consortium name="Ensembl"/>
        </authorList>
    </citation>
    <scope>IDENTIFICATION</scope>
</reference>
<organism evidence="16 17">
    <name type="scientific">Anas platyrhynchos platyrhynchos</name>
    <name type="common">Northern mallard</name>
    <dbReference type="NCBI Taxonomy" id="8840"/>
    <lineage>
        <taxon>Eukaryota</taxon>
        <taxon>Metazoa</taxon>
        <taxon>Chordata</taxon>
        <taxon>Craniata</taxon>
        <taxon>Vertebrata</taxon>
        <taxon>Euteleostomi</taxon>
        <taxon>Archelosauria</taxon>
        <taxon>Archosauria</taxon>
        <taxon>Dinosauria</taxon>
        <taxon>Saurischia</taxon>
        <taxon>Theropoda</taxon>
        <taxon>Coelurosauria</taxon>
        <taxon>Aves</taxon>
        <taxon>Neognathae</taxon>
        <taxon>Galloanserae</taxon>
        <taxon>Anseriformes</taxon>
        <taxon>Anatidae</taxon>
        <taxon>Anatinae</taxon>
        <taxon>Anas</taxon>
    </lineage>
</organism>
<dbReference type="Pfam" id="PF12483">
    <property type="entry name" value="GIDE"/>
    <property type="match status" value="1"/>
</dbReference>